<proteinExistence type="predicted"/>
<feature type="non-terminal residue" evidence="1">
    <location>
        <position position="1"/>
    </location>
</feature>
<evidence type="ECO:0000313" key="1">
    <source>
        <dbReference type="EMBL" id="MDX2290585.1"/>
    </source>
</evidence>
<evidence type="ECO:0000313" key="2">
    <source>
        <dbReference type="Proteomes" id="UP001278571"/>
    </source>
</evidence>
<dbReference type="Gene3D" id="3.40.50.620">
    <property type="entry name" value="HUPs"/>
    <property type="match status" value="1"/>
</dbReference>
<organism evidence="1 2">
    <name type="scientific">Streptomyces roseolus</name>
    <dbReference type="NCBI Taxonomy" id="67358"/>
    <lineage>
        <taxon>Bacteria</taxon>
        <taxon>Bacillati</taxon>
        <taxon>Actinomycetota</taxon>
        <taxon>Actinomycetes</taxon>
        <taxon>Kitasatosporales</taxon>
        <taxon>Streptomycetaceae</taxon>
        <taxon>Streptomyces</taxon>
    </lineage>
</organism>
<gene>
    <name evidence="1" type="ORF">R2363_00020</name>
</gene>
<accession>A0ABU4JYJ0</accession>
<dbReference type="Proteomes" id="UP001278571">
    <property type="component" value="Unassembled WGS sequence"/>
</dbReference>
<comment type="caution">
    <text evidence="1">The sequence shown here is derived from an EMBL/GenBank/DDBJ whole genome shotgun (WGS) entry which is preliminary data.</text>
</comment>
<keyword evidence="2" id="KW-1185">Reference proteome</keyword>
<sequence length="33" mass="3421">RRTRGSALGSHIGSVAHAVLHHSRSPVALVPHG</sequence>
<dbReference type="SUPFAM" id="SSF52402">
    <property type="entry name" value="Adenine nucleotide alpha hydrolases-like"/>
    <property type="match status" value="1"/>
</dbReference>
<reference evidence="1 2" key="1">
    <citation type="submission" date="2023-10" db="EMBL/GenBank/DDBJ databases">
        <authorList>
            <person name="Wang X.X."/>
        </authorList>
    </citation>
    <scope>NUCLEOTIDE SEQUENCE [LARGE SCALE GENOMIC DNA]</scope>
    <source>
        <strain evidence="1 2">NBRC 12816</strain>
    </source>
</reference>
<dbReference type="EMBL" id="JAWJZF010000004">
    <property type="protein sequence ID" value="MDX2290585.1"/>
    <property type="molecule type" value="Genomic_DNA"/>
</dbReference>
<name>A0ABU4JYJ0_9ACTN</name>
<protein>
    <submittedName>
        <fullName evidence="1">Universal stress protein</fullName>
    </submittedName>
</protein>
<dbReference type="InterPro" id="IPR014729">
    <property type="entry name" value="Rossmann-like_a/b/a_fold"/>
</dbReference>